<proteinExistence type="predicted"/>
<dbReference type="Gene3D" id="3.30.40.10">
    <property type="entry name" value="Zinc/RING finger domain, C3HC4 (zinc finger)"/>
    <property type="match status" value="1"/>
</dbReference>
<dbReference type="GO" id="GO:0008270">
    <property type="term" value="F:zinc ion binding"/>
    <property type="evidence" value="ECO:0007669"/>
    <property type="project" value="UniProtKB-KW"/>
</dbReference>
<name>A0AAD9V6T6_ACRCE</name>
<dbReference type="Pfam" id="PF09588">
    <property type="entry name" value="YqaJ"/>
    <property type="match status" value="1"/>
</dbReference>
<dbReference type="PANTHER" id="PTHR47526">
    <property type="entry name" value="ATP-DEPENDENT DNA HELICASE"/>
    <property type="match status" value="1"/>
</dbReference>
<reference evidence="8" key="2">
    <citation type="journal article" date="2023" name="Science">
        <title>Genomic signatures of disease resistance in endangered staghorn corals.</title>
        <authorList>
            <person name="Vollmer S.V."/>
            <person name="Selwyn J.D."/>
            <person name="Despard B.A."/>
            <person name="Roesel C.L."/>
        </authorList>
    </citation>
    <scope>NUCLEOTIDE SEQUENCE</scope>
    <source>
        <strain evidence="8">K2</strain>
    </source>
</reference>
<feature type="region of interest" description="Disordered" evidence="5">
    <location>
        <begin position="251"/>
        <end position="280"/>
    </location>
</feature>
<keyword evidence="2 4" id="KW-0863">Zinc-finger</keyword>
<feature type="compositionally biased region" description="Basic and acidic residues" evidence="5">
    <location>
        <begin position="271"/>
        <end position="280"/>
    </location>
</feature>
<dbReference type="InterPro" id="IPR011335">
    <property type="entry name" value="Restrct_endonuc-II-like"/>
</dbReference>
<dbReference type="Gene3D" id="3.90.320.10">
    <property type="match status" value="1"/>
</dbReference>
<keyword evidence="9" id="KW-1185">Reference proteome</keyword>
<dbReference type="InterPro" id="IPR013083">
    <property type="entry name" value="Znf_RING/FYVE/PHD"/>
</dbReference>
<evidence type="ECO:0000256" key="2">
    <source>
        <dbReference type="ARBA" id="ARBA00022771"/>
    </source>
</evidence>
<gene>
    <name evidence="8" type="ORF">P5673_013118</name>
</gene>
<feature type="compositionally biased region" description="Basic and acidic residues" evidence="5">
    <location>
        <begin position="252"/>
        <end position="262"/>
    </location>
</feature>
<dbReference type="InterPro" id="IPR019080">
    <property type="entry name" value="YqaJ_viral_recombinase"/>
</dbReference>
<dbReference type="SUPFAM" id="SSF68906">
    <property type="entry name" value="SAP domain"/>
    <property type="match status" value="1"/>
</dbReference>
<dbReference type="InterPro" id="IPR003034">
    <property type="entry name" value="SAP_dom"/>
</dbReference>
<evidence type="ECO:0000259" key="6">
    <source>
        <dbReference type="PROSITE" id="PS50800"/>
    </source>
</evidence>
<evidence type="ECO:0000256" key="5">
    <source>
        <dbReference type="SAM" id="MobiDB-lite"/>
    </source>
</evidence>
<comment type="caution">
    <text evidence="8">The sequence shown here is derived from an EMBL/GenBank/DDBJ whole genome shotgun (WGS) entry which is preliminary data.</text>
</comment>
<dbReference type="SUPFAM" id="SSF57903">
    <property type="entry name" value="FYVE/PHD zinc finger"/>
    <property type="match status" value="1"/>
</dbReference>
<dbReference type="SMART" id="SM00513">
    <property type="entry name" value="SAP"/>
    <property type="match status" value="1"/>
</dbReference>
<dbReference type="InterPro" id="IPR007527">
    <property type="entry name" value="Znf_SWIM"/>
</dbReference>
<dbReference type="InterPro" id="IPR001965">
    <property type="entry name" value="Znf_PHD"/>
</dbReference>
<protein>
    <submittedName>
        <fullName evidence="8">Alkaline nuclease</fullName>
    </submittedName>
</protein>
<dbReference type="InterPro" id="IPR036361">
    <property type="entry name" value="SAP_dom_sf"/>
</dbReference>
<dbReference type="SUPFAM" id="SSF52980">
    <property type="entry name" value="Restriction endonuclease-like"/>
    <property type="match status" value="1"/>
</dbReference>
<dbReference type="Proteomes" id="UP001249851">
    <property type="component" value="Unassembled WGS sequence"/>
</dbReference>
<evidence type="ECO:0000256" key="1">
    <source>
        <dbReference type="ARBA" id="ARBA00022723"/>
    </source>
</evidence>
<accession>A0AAD9V6T6</accession>
<evidence type="ECO:0000256" key="4">
    <source>
        <dbReference type="PROSITE-ProRule" id="PRU00325"/>
    </source>
</evidence>
<organism evidence="8 9">
    <name type="scientific">Acropora cervicornis</name>
    <name type="common">Staghorn coral</name>
    <dbReference type="NCBI Taxonomy" id="6130"/>
    <lineage>
        <taxon>Eukaryota</taxon>
        <taxon>Metazoa</taxon>
        <taxon>Cnidaria</taxon>
        <taxon>Anthozoa</taxon>
        <taxon>Hexacorallia</taxon>
        <taxon>Scleractinia</taxon>
        <taxon>Astrocoeniina</taxon>
        <taxon>Acroporidae</taxon>
        <taxon>Acropora</taxon>
    </lineage>
</organism>
<dbReference type="AlphaFoldDB" id="A0AAD9V6T6"/>
<evidence type="ECO:0000313" key="8">
    <source>
        <dbReference type="EMBL" id="KAK2563418.1"/>
    </source>
</evidence>
<feature type="domain" description="SWIM-type" evidence="7">
    <location>
        <begin position="169"/>
        <end position="210"/>
    </location>
</feature>
<dbReference type="PROSITE" id="PS50966">
    <property type="entry name" value="ZF_SWIM"/>
    <property type="match status" value="1"/>
</dbReference>
<dbReference type="InterPro" id="IPR011011">
    <property type="entry name" value="Znf_FYVE_PHD"/>
</dbReference>
<dbReference type="Pfam" id="PF02037">
    <property type="entry name" value="SAP"/>
    <property type="match status" value="1"/>
</dbReference>
<keyword evidence="1" id="KW-0479">Metal-binding</keyword>
<dbReference type="Gene3D" id="1.10.720.30">
    <property type="entry name" value="SAP domain"/>
    <property type="match status" value="1"/>
</dbReference>
<evidence type="ECO:0000313" key="9">
    <source>
        <dbReference type="Proteomes" id="UP001249851"/>
    </source>
</evidence>
<dbReference type="PANTHER" id="PTHR47526:SF3">
    <property type="entry name" value="PHD-TYPE DOMAIN-CONTAINING PROTEIN"/>
    <property type="match status" value="1"/>
</dbReference>
<dbReference type="EMBL" id="JARQWQ010000025">
    <property type="protein sequence ID" value="KAK2563418.1"/>
    <property type="molecule type" value="Genomic_DNA"/>
</dbReference>
<dbReference type="PROSITE" id="PS50800">
    <property type="entry name" value="SAP"/>
    <property type="match status" value="1"/>
</dbReference>
<evidence type="ECO:0000256" key="3">
    <source>
        <dbReference type="ARBA" id="ARBA00022833"/>
    </source>
</evidence>
<keyword evidence="3" id="KW-0862">Zinc</keyword>
<dbReference type="SMART" id="SM00249">
    <property type="entry name" value="PHD"/>
    <property type="match status" value="1"/>
</dbReference>
<dbReference type="InterPro" id="IPR011604">
    <property type="entry name" value="PDDEXK-like_dom_sf"/>
</dbReference>
<feature type="domain" description="SAP" evidence="6">
    <location>
        <begin position="14"/>
        <end position="48"/>
    </location>
</feature>
<evidence type="ECO:0000259" key="7">
    <source>
        <dbReference type="PROSITE" id="PS50966"/>
    </source>
</evidence>
<dbReference type="CDD" id="cd22343">
    <property type="entry name" value="PDDEXK_lambda_exonuclease-like"/>
    <property type="match status" value="1"/>
</dbReference>
<reference evidence="8" key="1">
    <citation type="journal article" date="2023" name="G3 (Bethesda)">
        <title>Whole genome assembly and annotation of the endangered Caribbean coral Acropora cervicornis.</title>
        <authorList>
            <person name="Selwyn J.D."/>
            <person name="Vollmer S.V."/>
        </authorList>
    </citation>
    <scope>NUCLEOTIDE SEQUENCE</scope>
    <source>
        <strain evidence="8">K2</strain>
    </source>
</reference>
<dbReference type="GO" id="GO:0006281">
    <property type="term" value="P:DNA repair"/>
    <property type="evidence" value="ECO:0007669"/>
    <property type="project" value="UniProtKB-ARBA"/>
</dbReference>
<dbReference type="InterPro" id="IPR019787">
    <property type="entry name" value="Znf_PHD-finger"/>
</dbReference>
<sequence length="629" mass="71949">MPRQAGEVLQYEDFLSWTVSSLKDFLSLRGLKQTGRKPELVARAFGAYELKAPVKFSQEQIYKQIKEEYSRRLTSNGIKTDPNTIPHDAWIDDVKAWPEVDDGKLFSYILRTKAVDVEYIGKYKDQKAYSYWMSGFVDTVLFTKCPIDCKHVFLKGCVSPSQKIRDDPHKVWVCLEDTKKDCKILTSWCTCTAGTAEVCNHVIALMYKVNFAYKKTYISPTCTSVPQGWNKGTKRDVEPKQIKNLVFHKDKKTKEDSARDDMDNLNLKNQFDPRKPQDRQLTNERKALSFMSSEEMEEKPLEYTAPLFLKECQMTADQVKRVEIETRGQSTNDLWHQQRIGRVTASNFHTYHTKAQSILNRKGQNVKKPVYSSLVSSLLSKSDDISHLPPQIKWGAAHEKDVIKDFMSDVASQHDSGLQGFKQCGLFIKSDYPYLAASPDGLFLCKCCGLSIVEAKCPYTVRNENIHVKDTFDQVDFLEDFHGKPRLKRSHKYYTQMQAQMWVCGVCHGFFIVWTQGGPPHYELVELDMEFCLNVVNNITLFYKSFVLPCLLGYRDIFDYPKCNKVILEADEISDSAKESSICCDTCGTWWHLPCADLTMSTADALDSWVCQSCLVDAASAIIDSNDDL</sequence>
<dbReference type="Pfam" id="PF00628">
    <property type="entry name" value="PHD"/>
    <property type="match status" value="1"/>
</dbReference>